<keyword evidence="3" id="KW-1185">Reference proteome</keyword>
<evidence type="ECO:0000259" key="1">
    <source>
        <dbReference type="Pfam" id="PF04149"/>
    </source>
</evidence>
<gene>
    <name evidence="2" type="ORF">F0L68_35540</name>
</gene>
<accession>A0A5B2WPN2</accession>
<reference evidence="2 3" key="1">
    <citation type="submission" date="2019-09" db="EMBL/GenBank/DDBJ databases">
        <title>Goodfellowia gen. nov., a new genus of the Pseudonocardineae related to Actinoalloteichus, containing Goodfellowia coeruleoviolacea gen. nov., comb. nov. gen. nov., comb. nov.</title>
        <authorList>
            <person name="Labeda D."/>
        </authorList>
    </citation>
    <scope>NUCLEOTIDE SEQUENCE [LARGE SCALE GENOMIC DNA]</scope>
    <source>
        <strain evidence="2 3">AN110305</strain>
    </source>
</reference>
<dbReference type="Proteomes" id="UP000323454">
    <property type="component" value="Unassembled WGS sequence"/>
</dbReference>
<dbReference type="OrthoDB" id="3430276at2"/>
<dbReference type="AlphaFoldDB" id="A0A5B2WPN2"/>
<dbReference type="InterPro" id="IPR007278">
    <property type="entry name" value="DUF397"/>
</dbReference>
<sequence>MTGSPSSRTFTPVGRWTKSSRSNLNASCVELARAGSTTAVRDSKNPTGPILLFDGKLLAHFLAGVKVGRFGL</sequence>
<proteinExistence type="predicted"/>
<dbReference type="RefSeq" id="WP_149854293.1">
    <property type="nucleotide sequence ID" value="NZ_VUOB01000075.1"/>
</dbReference>
<feature type="domain" description="DUF397" evidence="1">
    <location>
        <begin position="15"/>
        <end position="66"/>
    </location>
</feature>
<dbReference type="EMBL" id="VUOB01000075">
    <property type="protein sequence ID" value="KAA2252369.1"/>
    <property type="molecule type" value="Genomic_DNA"/>
</dbReference>
<evidence type="ECO:0000313" key="3">
    <source>
        <dbReference type="Proteomes" id="UP000323454"/>
    </source>
</evidence>
<dbReference type="Pfam" id="PF04149">
    <property type="entry name" value="DUF397"/>
    <property type="match status" value="1"/>
</dbReference>
<comment type="caution">
    <text evidence="2">The sequence shown here is derived from an EMBL/GenBank/DDBJ whole genome shotgun (WGS) entry which is preliminary data.</text>
</comment>
<reference evidence="2 3" key="2">
    <citation type="submission" date="2019-09" db="EMBL/GenBank/DDBJ databases">
        <authorList>
            <person name="Jin C."/>
        </authorList>
    </citation>
    <scope>NUCLEOTIDE SEQUENCE [LARGE SCALE GENOMIC DNA]</scope>
    <source>
        <strain evidence="2 3">AN110305</strain>
    </source>
</reference>
<organism evidence="2 3">
    <name type="scientific">Solihabitans fulvus</name>
    <dbReference type="NCBI Taxonomy" id="1892852"/>
    <lineage>
        <taxon>Bacteria</taxon>
        <taxon>Bacillati</taxon>
        <taxon>Actinomycetota</taxon>
        <taxon>Actinomycetes</taxon>
        <taxon>Pseudonocardiales</taxon>
        <taxon>Pseudonocardiaceae</taxon>
        <taxon>Solihabitans</taxon>
    </lineage>
</organism>
<protein>
    <submittedName>
        <fullName evidence="2">DUF397 domain-containing protein</fullName>
    </submittedName>
</protein>
<evidence type="ECO:0000313" key="2">
    <source>
        <dbReference type="EMBL" id="KAA2252369.1"/>
    </source>
</evidence>
<name>A0A5B2WPN2_9PSEU</name>